<feature type="domain" description="ABM" evidence="1">
    <location>
        <begin position="12"/>
        <end position="85"/>
    </location>
</feature>
<dbReference type="InterPro" id="IPR011008">
    <property type="entry name" value="Dimeric_a/b-barrel"/>
</dbReference>
<dbReference type="PANTHER" id="PTHR37811:SF2">
    <property type="entry name" value="ABM DOMAIN-CONTAINING PROTEIN"/>
    <property type="match status" value="1"/>
</dbReference>
<keyword evidence="2" id="KW-0503">Monooxygenase</keyword>
<evidence type="ECO:0000313" key="3">
    <source>
        <dbReference type="Proteomes" id="UP001151071"/>
    </source>
</evidence>
<dbReference type="Pfam" id="PF03992">
    <property type="entry name" value="ABM"/>
    <property type="match status" value="1"/>
</dbReference>
<dbReference type="EMBL" id="JAPYYP010000014">
    <property type="protein sequence ID" value="MDA5109202.1"/>
    <property type="molecule type" value="Genomic_DNA"/>
</dbReference>
<dbReference type="SUPFAM" id="SSF54909">
    <property type="entry name" value="Dimeric alpha+beta barrel"/>
    <property type="match status" value="1"/>
</dbReference>
<dbReference type="Proteomes" id="UP001151071">
    <property type="component" value="Unassembled WGS sequence"/>
</dbReference>
<keyword evidence="3" id="KW-1185">Reference proteome</keyword>
<dbReference type="Gene3D" id="3.30.70.100">
    <property type="match status" value="1"/>
</dbReference>
<gene>
    <name evidence="2" type="ORF">O3V59_12575</name>
</gene>
<dbReference type="InterPro" id="IPR007138">
    <property type="entry name" value="ABM_dom"/>
</dbReference>
<dbReference type="RefSeq" id="WP_271140258.1">
    <property type="nucleotide sequence ID" value="NZ_JAPYYP010000014.1"/>
</dbReference>
<dbReference type="InterPro" id="IPR052936">
    <property type="entry name" value="Jasmonate_Hydroxylase-like"/>
</dbReference>
<evidence type="ECO:0000313" key="2">
    <source>
        <dbReference type="EMBL" id="MDA5109202.1"/>
    </source>
</evidence>
<dbReference type="AlphaFoldDB" id="A0A9X3Z3U5"/>
<comment type="caution">
    <text evidence="2">The sequence shown here is derived from an EMBL/GenBank/DDBJ whole genome shotgun (WGS) entry which is preliminary data.</text>
</comment>
<proteinExistence type="predicted"/>
<protein>
    <submittedName>
        <fullName evidence="2">Antibiotic biosynthesis monooxygenase</fullName>
    </submittedName>
</protein>
<dbReference type="GO" id="GO:0004497">
    <property type="term" value="F:monooxygenase activity"/>
    <property type="evidence" value="ECO:0007669"/>
    <property type="project" value="UniProtKB-KW"/>
</dbReference>
<evidence type="ECO:0000259" key="1">
    <source>
        <dbReference type="Pfam" id="PF03992"/>
    </source>
</evidence>
<organism evidence="2 3">
    <name type="scientific">Brevibacillus thermoruber</name>
    <dbReference type="NCBI Taxonomy" id="33942"/>
    <lineage>
        <taxon>Bacteria</taxon>
        <taxon>Bacillati</taxon>
        <taxon>Bacillota</taxon>
        <taxon>Bacilli</taxon>
        <taxon>Bacillales</taxon>
        <taxon>Paenibacillaceae</taxon>
        <taxon>Brevibacillus</taxon>
    </lineage>
</organism>
<accession>A0A9X3Z3U5</accession>
<keyword evidence="2" id="KW-0560">Oxidoreductase</keyword>
<dbReference type="PANTHER" id="PTHR37811">
    <property type="entry name" value="BLL5343 PROTEIN"/>
    <property type="match status" value="1"/>
</dbReference>
<name>A0A9X3Z3U5_9BACL</name>
<sequence length="111" mass="12840">MDRFAKTPDPPYYAVIFTSQRTEGENGYGEMAERMVRLASGQPGFLGVESVRDGSGFGVTVSYWSTLEAIREWKRHEEHRAAQEKGKTVWYEHYVTRICKVERDYALDSLR</sequence>
<reference evidence="2" key="1">
    <citation type="submission" date="2022-12" db="EMBL/GenBank/DDBJ databases">
        <title>Draft genome sequence of the thermophilic strain Brevibacillus thermoruber HT42, isolated from Los Humeros, Puebla, Mexico, with biotechnological potential.</title>
        <authorList>
            <person name="Lara Sanchez J."/>
            <person name="Solis Palacios R."/>
            <person name="Bustos Baena A.S."/>
            <person name="Ruz Baez A.E."/>
            <person name="Espinosa Luna G."/>
            <person name="Oliart Ros R.M."/>
        </authorList>
    </citation>
    <scope>NUCLEOTIDE SEQUENCE</scope>
    <source>
        <strain evidence="2">HT42</strain>
    </source>
</reference>